<dbReference type="InterPro" id="IPR029064">
    <property type="entry name" value="Ribosomal_eL30-like_sf"/>
</dbReference>
<name>A0A6I0FLY8_9FIRM</name>
<protein>
    <submittedName>
        <fullName evidence="1">YueI family protein</fullName>
    </submittedName>
</protein>
<sequence length="183" mass="20813">MSEKDELRKTVEIALNGTPQIKREEKVKWLGEFRERVIMGLTVEDAKLLEGLLSTEQALEDPCAEMLIVNNKVPMEIMGKYMQLAKRKNKEYKTVNTDSAKAMGIVVASRSPVNRKNVQQAIVKLPEKFRNLKYKGLCEDCFKEIESISKKYAKSFKKISIVDKLLGIKCSACHTEKDDGPLM</sequence>
<gene>
    <name evidence="1" type="ORF">F8154_00670</name>
</gene>
<dbReference type="InterPro" id="IPR012543">
    <property type="entry name" value="DUF1694"/>
</dbReference>
<evidence type="ECO:0000313" key="1">
    <source>
        <dbReference type="EMBL" id="KAB3539699.1"/>
    </source>
</evidence>
<dbReference type="OrthoDB" id="95278at2"/>
<accession>A0A6I0FLY8</accession>
<dbReference type="Proteomes" id="UP000432715">
    <property type="component" value="Unassembled WGS sequence"/>
</dbReference>
<reference evidence="1 2" key="1">
    <citation type="submission" date="2019-10" db="EMBL/GenBank/DDBJ databases">
        <title>Alkaliphilus serpentinus sp. nov. and Alkaliphilus pronyensis sp. nov., two novel anaerobic alkaliphilic species isolated from the serpentinized-hosted hydrothermal field of the Prony Bay (New Caledonia).</title>
        <authorList>
            <person name="Postec A."/>
        </authorList>
    </citation>
    <scope>NUCLEOTIDE SEQUENCE [LARGE SCALE GENOMIC DNA]</scope>
    <source>
        <strain evidence="1 2">LacV</strain>
    </source>
</reference>
<evidence type="ECO:0000313" key="2">
    <source>
        <dbReference type="Proteomes" id="UP000432715"/>
    </source>
</evidence>
<comment type="caution">
    <text evidence="1">The sequence shown here is derived from an EMBL/GenBank/DDBJ whole genome shotgun (WGS) entry which is preliminary data.</text>
</comment>
<proteinExistence type="predicted"/>
<dbReference type="EMBL" id="WBZC01000002">
    <property type="protein sequence ID" value="KAB3539699.1"/>
    <property type="molecule type" value="Genomic_DNA"/>
</dbReference>
<dbReference type="RefSeq" id="WP_151859659.1">
    <property type="nucleotide sequence ID" value="NZ_WBZC01000002.1"/>
</dbReference>
<organism evidence="1 2">
    <name type="scientific">Alkaliphilus pronyensis</name>
    <dbReference type="NCBI Taxonomy" id="1482732"/>
    <lineage>
        <taxon>Bacteria</taxon>
        <taxon>Bacillati</taxon>
        <taxon>Bacillota</taxon>
        <taxon>Clostridia</taxon>
        <taxon>Peptostreptococcales</taxon>
        <taxon>Natronincolaceae</taxon>
        <taxon>Alkaliphilus</taxon>
    </lineage>
</organism>
<keyword evidence="2" id="KW-1185">Reference proteome</keyword>
<dbReference type="Gene3D" id="3.30.1330.30">
    <property type="match status" value="1"/>
</dbReference>
<dbReference type="AlphaFoldDB" id="A0A6I0FLY8"/>
<dbReference type="Pfam" id="PF07997">
    <property type="entry name" value="DUF1694"/>
    <property type="match status" value="1"/>
</dbReference>
<dbReference type="SUPFAM" id="SSF160515">
    <property type="entry name" value="YueI-like"/>
    <property type="match status" value="1"/>
</dbReference>